<organism evidence="3 4">
    <name type="scientific">Mycobacterium scrofulaceum</name>
    <dbReference type="NCBI Taxonomy" id="1783"/>
    <lineage>
        <taxon>Bacteria</taxon>
        <taxon>Bacillati</taxon>
        <taxon>Actinomycetota</taxon>
        <taxon>Actinomycetes</taxon>
        <taxon>Mycobacteriales</taxon>
        <taxon>Mycobacteriaceae</taxon>
        <taxon>Mycobacterium</taxon>
    </lineage>
</organism>
<keyword evidence="2" id="KW-0812">Transmembrane</keyword>
<keyword evidence="2" id="KW-0472">Membrane</keyword>
<dbReference type="RefSeq" id="WP_067304150.1">
    <property type="nucleotide sequence ID" value="NZ_LZJY01000160.1"/>
</dbReference>
<name>A0A1A2VWX4_MYCSC</name>
<gene>
    <name evidence="3" type="ORF">A5679_14150</name>
</gene>
<reference evidence="3 4" key="1">
    <citation type="submission" date="2016-06" db="EMBL/GenBank/DDBJ databases">
        <authorList>
            <person name="Kjaerup R.B."/>
            <person name="Dalgaard T.S."/>
            <person name="Juul-Madsen H.R."/>
        </authorList>
    </citation>
    <scope>NUCLEOTIDE SEQUENCE [LARGE SCALE GENOMIC DNA]</scope>
    <source>
        <strain evidence="3 4">E2838</strain>
    </source>
</reference>
<evidence type="ECO:0000313" key="4">
    <source>
        <dbReference type="Proteomes" id="UP000092207"/>
    </source>
</evidence>
<evidence type="ECO:0000256" key="2">
    <source>
        <dbReference type="SAM" id="Phobius"/>
    </source>
</evidence>
<dbReference type="EMBL" id="LZJY01000160">
    <property type="protein sequence ID" value="OBI05083.1"/>
    <property type="molecule type" value="Genomic_DNA"/>
</dbReference>
<evidence type="ECO:0000256" key="1">
    <source>
        <dbReference type="SAM" id="MobiDB-lite"/>
    </source>
</evidence>
<feature type="transmembrane region" description="Helical" evidence="2">
    <location>
        <begin position="6"/>
        <end position="25"/>
    </location>
</feature>
<proteinExistence type="predicted"/>
<feature type="region of interest" description="Disordered" evidence="1">
    <location>
        <begin position="35"/>
        <end position="57"/>
    </location>
</feature>
<accession>A0A1A2VWX4</accession>
<dbReference type="AlphaFoldDB" id="A0A1A2VWX4"/>
<keyword evidence="2" id="KW-1133">Transmembrane helix</keyword>
<comment type="caution">
    <text evidence="3">The sequence shown here is derived from an EMBL/GenBank/DDBJ whole genome shotgun (WGS) entry which is preliminary data.</text>
</comment>
<dbReference type="Proteomes" id="UP000092207">
    <property type="component" value="Unassembled WGS sequence"/>
</dbReference>
<protein>
    <submittedName>
        <fullName evidence="3">Uncharacterized protein</fullName>
    </submittedName>
</protein>
<evidence type="ECO:0000313" key="3">
    <source>
        <dbReference type="EMBL" id="OBI05083.1"/>
    </source>
</evidence>
<sequence>MDLLLLVLKVALVAFIVGGTVALIVRAVRRSRANRLDPRWNGPRTQPGYEASAHGAMPSTPLPDWAYWDDDGDHDGRGLRA</sequence>